<keyword evidence="4" id="KW-1185">Reference proteome</keyword>
<organism evidence="3 4">
    <name type="scientific">Pseudogemmobacter faecipullorum</name>
    <dbReference type="NCBI Taxonomy" id="2755041"/>
    <lineage>
        <taxon>Bacteria</taxon>
        <taxon>Pseudomonadati</taxon>
        <taxon>Pseudomonadota</taxon>
        <taxon>Alphaproteobacteria</taxon>
        <taxon>Rhodobacterales</taxon>
        <taxon>Paracoccaceae</taxon>
        <taxon>Pseudogemmobacter</taxon>
    </lineage>
</organism>
<evidence type="ECO:0000313" key="3">
    <source>
        <dbReference type="EMBL" id="MCB5411789.1"/>
    </source>
</evidence>
<dbReference type="Proteomes" id="UP001198571">
    <property type="component" value="Unassembled WGS sequence"/>
</dbReference>
<dbReference type="RefSeq" id="WP_226937240.1">
    <property type="nucleotide sequence ID" value="NZ_JACDXX010000020.1"/>
</dbReference>
<comment type="caution">
    <text evidence="3">The sequence shown here is derived from an EMBL/GenBank/DDBJ whole genome shotgun (WGS) entry which is preliminary data.</text>
</comment>
<dbReference type="EMBL" id="JACDXX010000020">
    <property type="protein sequence ID" value="MCB5411789.1"/>
    <property type="molecule type" value="Genomic_DNA"/>
</dbReference>
<evidence type="ECO:0000313" key="4">
    <source>
        <dbReference type="Proteomes" id="UP001198571"/>
    </source>
</evidence>
<feature type="domain" description="DUF4055" evidence="2">
    <location>
        <begin position="233"/>
        <end position="368"/>
    </location>
</feature>
<dbReference type="InterPro" id="IPR025129">
    <property type="entry name" value="DUF4055"/>
</dbReference>
<evidence type="ECO:0000259" key="2">
    <source>
        <dbReference type="Pfam" id="PF13264"/>
    </source>
</evidence>
<accession>A0ABS8CQW0</accession>
<feature type="compositionally biased region" description="Basic and acidic residues" evidence="1">
    <location>
        <begin position="424"/>
        <end position="445"/>
    </location>
</feature>
<protein>
    <submittedName>
        <fullName evidence="3">DUF4055 domain-containing protein</fullName>
    </submittedName>
</protein>
<gene>
    <name evidence="3" type="ORF">H0485_17485</name>
</gene>
<evidence type="ECO:0000256" key="1">
    <source>
        <dbReference type="SAM" id="MobiDB-lite"/>
    </source>
</evidence>
<dbReference type="Pfam" id="PF13264">
    <property type="entry name" value="DUF4055"/>
    <property type="match status" value="1"/>
</dbReference>
<proteinExistence type="predicted"/>
<feature type="region of interest" description="Disordered" evidence="1">
    <location>
        <begin position="421"/>
        <end position="464"/>
    </location>
</feature>
<sequence length="464" mass="49992">MPGVDSKHPQYTAARQADWRLMRDAMDGESAVKARGETYLPKPSGYAALSDGGTAAYDAYRKRAEFPELVAPAVSGMAGVAHAKEISIELPTALEYLWEDANGDGMPLEEFHRQITRELLVSGRHAVLADAPAAGGEPYLASYVGESLINWDRDFYVLDESGPVRDGFEWVNETRFRVLRLDDGRYVQEVYGKDAKAMEGWASPSGAGGVSLDFIPFAVASAVDLRPDIRTPPLIGVARAALSIYQLDADYRHQLYWSGQETLVVINGEPPEAVGAGACIALQGGEDATPDVKYVGPTCAGIDAHLKAIEDKRRAAAHAGAKLLEQSEKAQESGEARKLRFQSETATLQSIVRSGCALLEAGLRFIARMKGLDPASVTVPVPESLMDSTLSPADAQALMALWLEGAISYETYYENLQRGGIASPERKAEEEFALAEKERERRELGDEGGDDTGADGLKPGGEAA</sequence>
<reference evidence="3 4" key="1">
    <citation type="submission" date="2020-07" db="EMBL/GenBank/DDBJ databases">
        <title>Pseudogemmobacter sp. nov., isolated from poultry manure in Taiwan.</title>
        <authorList>
            <person name="Lin S.-Y."/>
            <person name="Tang Y.-S."/>
            <person name="Young C.-C."/>
        </authorList>
    </citation>
    <scope>NUCLEOTIDE SEQUENCE [LARGE SCALE GENOMIC DNA]</scope>
    <source>
        <strain evidence="3 4">CC-YST710</strain>
    </source>
</reference>
<name>A0ABS8CQW0_9RHOB</name>